<dbReference type="EMBL" id="CAJOAX010002641">
    <property type="protein sequence ID" value="CAF3809624.1"/>
    <property type="molecule type" value="Genomic_DNA"/>
</dbReference>
<comment type="caution">
    <text evidence="1">The sequence shown here is derived from an EMBL/GenBank/DDBJ whole genome shotgun (WGS) entry which is preliminary data.</text>
</comment>
<evidence type="ECO:0000313" key="2">
    <source>
        <dbReference type="Proteomes" id="UP000663823"/>
    </source>
</evidence>
<organism evidence="1 2">
    <name type="scientific">Rotaria sordida</name>
    <dbReference type="NCBI Taxonomy" id="392033"/>
    <lineage>
        <taxon>Eukaryota</taxon>
        <taxon>Metazoa</taxon>
        <taxon>Spiralia</taxon>
        <taxon>Gnathifera</taxon>
        <taxon>Rotifera</taxon>
        <taxon>Eurotatoria</taxon>
        <taxon>Bdelloidea</taxon>
        <taxon>Philodinida</taxon>
        <taxon>Philodinidae</taxon>
        <taxon>Rotaria</taxon>
    </lineage>
</organism>
<protein>
    <submittedName>
        <fullName evidence="1">Uncharacterized protein</fullName>
    </submittedName>
</protein>
<name>A0A819CCF8_9BILA</name>
<feature type="non-terminal residue" evidence="1">
    <location>
        <position position="1"/>
    </location>
</feature>
<dbReference type="AlphaFoldDB" id="A0A819CCF8"/>
<accession>A0A819CCF8</accession>
<dbReference type="Proteomes" id="UP000663823">
    <property type="component" value="Unassembled WGS sequence"/>
</dbReference>
<reference evidence="1" key="1">
    <citation type="submission" date="2021-02" db="EMBL/GenBank/DDBJ databases">
        <authorList>
            <person name="Nowell W R."/>
        </authorList>
    </citation>
    <scope>NUCLEOTIDE SEQUENCE</scope>
</reference>
<sequence length="149" mass="17043">QRRILGVDRNVVENLSSRILSNDENDYLAHGLDYGLVPKNTDDMNINDYLAHGLDYGLVPKNTDDMNIVSNVENFFHWITNVSQHHKSLMSEVNDKDTVDGSDVCILNSKEMTLASSFRSITDSFRHQAYCFAQLQNRINLNSKNIVMY</sequence>
<evidence type="ECO:0000313" key="1">
    <source>
        <dbReference type="EMBL" id="CAF3809624.1"/>
    </source>
</evidence>
<gene>
    <name evidence="1" type="ORF">OTI717_LOCUS18750</name>
</gene>
<proteinExistence type="predicted"/>